<accession>A0AA43RJZ1</accession>
<gene>
    <name evidence="1" type="ORF">Q3982_06040</name>
</gene>
<evidence type="ECO:0000313" key="1">
    <source>
        <dbReference type="EMBL" id="MDO4842221.1"/>
    </source>
</evidence>
<dbReference type="AlphaFoldDB" id="A0AA43RJZ1"/>
<name>A0AA43RJZ1_9ACTN</name>
<sequence>MIFVIALLIALAVGIFSISRWALHDDAADIQGTWQIEGTNYKVVINETEIRMASDVIFTYKLDSASKNITEKLDTKSGTSHYIFSVDRSELLIMDLELDSFSSFFYDGANLLKSFFTGSYDASKAALPLDAVNSESVTRLKRVS</sequence>
<organism evidence="1 2">
    <name type="scientific">Phoenicibacter congonensis</name>
    <dbReference type="NCBI Taxonomy" id="1944646"/>
    <lineage>
        <taxon>Bacteria</taxon>
        <taxon>Bacillati</taxon>
        <taxon>Actinomycetota</taxon>
        <taxon>Coriobacteriia</taxon>
        <taxon>Eggerthellales</taxon>
        <taxon>Eggerthellaceae</taxon>
        <taxon>Phoenicibacter</taxon>
    </lineage>
</organism>
<reference evidence="1" key="1">
    <citation type="submission" date="2023-07" db="EMBL/GenBank/DDBJ databases">
        <title>Between Cages and Wild: Unraveling the Impact of Captivity on Animal Microbiomes and Antimicrobial Resistance.</title>
        <authorList>
            <person name="Schmartz G.P."/>
            <person name="Rehner J."/>
            <person name="Schuff M.J."/>
            <person name="Becker S.L."/>
            <person name="Kravczyk M."/>
            <person name="Gurevich A."/>
            <person name="Francke R."/>
            <person name="Mueller R."/>
            <person name="Keller V."/>
            <person name="Keller A."/>
        </authorList>
    </citation>
    <scope>NUCLEOTIDE SEQUENCE</scope>
    <source>
        <strain evidence="1">S12M_St_49</strain>
    </source>
</reference>
<protein>
    <submittedName>
        <fullName evidence="1">Uncharacterized protein</fullName>
    </submittedName>
</protein>
<dbReference type="EMBL" id="JAUMVS010000118">
    <property type="protein sequence ID" value="MDO4842221.1"/>
    <property type="molecule type" value="Genomic_DNA"/>
</dbReference>
<comment type="caution">
    <text evidence="1">The sequence shown here is derived from an EMBL/GenBank/DDBJ whole genome shotgun (WGS) entry which is preliminary data.</text>
</comment>
<proteinExistence type="predicted"/>
<keyword evidence="2" id="KW-1185">Reference proteome</keyword>
<evidence type="ECO:0000313" key="2">
    <source>
        <dbReference type="Proteomes" id="UP001168575"/>
    </source>
</evidence>
<dbReference type="Proteomes" id="UP001168575">
    <property type="component" value="Unassembled WGS sequence"/>
</dbReference>